<feature type="transmembrane region" description="Helical" evidence="1">
    <location>
        <begin position="23"/>
        <end position="49"/>
    </location>
</feature>
<organism evidence="2 3">
    <name type="scientific">Gigaspora margarita</name>
    <dbReference type="NCBI Taxonomy" id="4874"/>
    <lineage>
        <taxon>Eukaryota</taxon>
        <taxon>Fungi</taxon>
        <taxon>Fungi incertae sedis</taxon>
        <taxon>Mucoromycota</taxon>
        <taxon>Glomeromycotina</taxon>
        <taxon>Glomeromycetes</taxon>
        <taxon>Diversisporales</taxon>
        <taxon>Gigasporaceae</taxon>
        <taxon>Gigaspora</taxon>
    </lineage>
</organism>
<dbReference type="InterPro" id="IPR015915">
    <property type="entry name" value="Kelch-typ_b-propeller"/>
</dbReference>
<dbReference type="OrthoDB" id="432528at2759"/>
<sequence>MVGTPVTSYITVNTIATQPPGTIIVIHSITLGLIGLLLLPFCGAAMYYCMRRQKSLTDLNNISLDENTVIDSSKWIQVTKNKNASLAEWPFLGGISNDNLFFATLTSEVSVGVYVNTFDTTLNQWKTNLSFIGYPSLFFLDIKPWITDGSTGKAYSLQEISGVVDIFDIVNYVWTNSSVFSRTYPAFISLVLSGLYGPPQVLLSSGVILYFTSESSTTINDTTSMNNILSYNVKTDSWQFINTTGQVPSLRRDYTAVLTSDGHSTPSEINPVGPLTQHTSIMVNNYMIAAFGLNVTESNTHLQNNKNIYKLDISDPLTYKWSVLSIYNDDLTTITKSILPPSATPNSKVSSLPKHSSSNNNGLFLGVGFAVAMVIILALIDFGFIRNQKQNILQYLVAMLSDNVTLIFFSS</sequence>
<keyword evidence="1" id="KW-0472">Membrane</keyword>
<protein>
    <submittedName>
        <fullName evidence="2">Kelch repeat protein</fullName>
    </submittedName>
</protein>
<dbReference type="Gene3D" id="2.120.10.80">
    <property type="entry name" value="Kelch-type beta propeller"/>
    <property type="match status" value="1"/>
</dbReference>
<gene>
    <name evidence="2" type="ORF">F8M41_000247</name>
</gene>
<keyword evidence="1" id="KW-1133">Transmembrane helix</keyword>
<dbReference type="AlphaFoldDB" id="A0A8H4AZP6"/>
<dbReference type="InterPro" id="IPR011043">
    <property type="entry name" value="Gal_Oxase/kelch_b-propeller"/>
</dbReference>
<dbReference type="SUPFAM" id="SSF50965">
    <property type="entry name" value="Galactose oxidase, central domain"/>
    <property type="match status" value="1"/>
</dbReference>
<dbReference type="EMBL" id="WTPW01000102">
    <property type="protein sequence ID" value="KAF0547895.1"/>
    <property type="molecule type" value="Genomic_DNA"/>
</dbReference>
<reference evidence="2 3" key="1">
    <citation type="journal article" date="2019" name="Environ. Microbiol.">
        <title>At the nexus of three kingdoms: the genome of the mycorrhizal fungus Gigaspora margarita provides insights into plant, endobacterial and fungal interactions.</title>
        <authorList>
            <person name="Venice F."/>
            <person name="Ghignone S."/>
            <person name="Salvioli di Fossalunga A."/>
            <person name="Amselem J."/>
            <person name="Novero M."/>
            <person name="Xianan X."/>
            <person name="Sedzielewska Toro K."/>
            <person name="Morin E."/>
            <person name="Lipzen A."/>
            <person name="Grigoriev I.V."/>
            <person name="Henrissat B."/>
            <person name="Martin F.M."/>
            <person name="Bonfante P."/>
        </authorList>
    </citation>
    <scope>NUCLEOTIDE SEQUENCE [LARGE SCALE GENOMIC DNA]</scope>
    <source>
        <strain evidence="2 3">BEG34</strain>
    </source>
</reference>
<evidence type="ECO:0000313" key="3">
    <source>
        <dbReference type="Proteomes" id="UP000439903"/>
    </source>
</evidence>
<feature type="transmembrane region" description="Helical" evidence="1">
    <location>
        <begin position="362"/>
        <end position="380"/>
    </location>
</feature>
<evidence type="ECO:0000313" key="2">
    <source>
        <dbReference type="EMBL" id="KAF0547895.1"/>
    </source>
</evidence>
<evidence type="ECO:0000256" key="1">
    <source>
        <dbReference type="SAM" id="Phobius"/>
    </source>
</evidence>
<accession>A0A8H4AZP6</accession>
<dbReference type="Proteomes" id="UP000439903">
    <property type="component" value="Unassembled WGS sequence"/>
</dbReference>
<name>A0A8H4AZP6_GIGMA</name>
<keyword evidence="1" id="KW-0812">Transmembrane</keyword>
<proteinExistence type="predicted"/>
<comment type="caution">
    <text evidence="2">The sequence shown here is derived from an EMBL/GenBank/DDBJ whole genome shotgun (WGS) entry which is preliminary data.</text>
</comment>
<keyword evidence="3" id="KW-1185">Reference proteome</keyword>